<gene>
    <name evidence="2" type="ORF">MM415B03857_0009</name>
</gene>
<keyword evidence="1" id="KW-0812">Transmembrane</keyword>
<accession>A0A6M3LI33</accession>
<sequence length="128" mass="14399">MQKKFKVGLVCFLAILALTCMGYFSYGWYASFQKLTGTEFGVANEWWLQVVTKDSNGKINGSEISAIVTAFLYMPVQTFIGAVVLIVALLNYRELGRQIESNEKSQKITEILEMISIIDEKLSSDIKI</sequence>
<name>A0A6M3LI33_9ZZZZ</name>
<proteinExistence type="predicted"/>
<dbReference type="AlphaFoldDB" id="A0A6M3LI33"/>
<protein>
    <submittedName>
        <fullName evidence="2">Uncharacterized protein</fullName>
    </submittedName>
</protein>
<reference evidence="2" key="1">
    <citation type="submission" date="2020-03" db="EMBL/GenBank/DDBJ databases">
        <title>The deep terrestrial virosphere.</title>
        <authorList>
            <person name="Holmfeldt K."/>
            <person name="Nilsson E."/>
            <person name="Simone D."/>
            <person name="Lopez-Fernandez M."/>
            <person name="Wu X."/>
            <person name="de Brujin I."/>
            <person name="Lundin D."/>
            <person name="Andersson A."/>
            <person name="Bertilsson S."/>
            <person name="Dopson M."/>
        </authorList>
    </citation>
    <scope>NUCLEOTIDE SEQUENCE</scope>
    <source>
        <strain evidence="2">MM415B03857</strain>
    </source>
</reference>
<evidence type="ECO:0000256" key="1">
    <source>
        <dbReference type="SAM" id="Phobius"/>
    </source>
</evidence>
<dbReference type="EMBL" id="MT143232">
    <property type="protein sequence ID" value="QJA94450.1"/>
    <property type="molecule type" value="Genomic_DNA"/>
</dbReference>
<evidence type="ECO:0000313" key="2">
    <source>
        <dbReference type="EMBL" id="QJA94450.1"/>
    </source>
</evidence>
<feature type="transmembrane region" description="Helical" evidence="1">
    <location>
        <begin position="64"/>
        <end position="90"/>
    </location>
</feature>
<keyword evidence="1" id="KW-1133">Transmembrane helix</keyword>
<organism evidence="2">
    <name type="scientific">viral metagenome</name>
    <dbReference type="NCBI Taxonomy" id="1070528"/>
    <lineage>
        <taxon>unclassified sequences</taxon>
        <taxon>metagenomes</taxon>
        <taxon>organismal metagenomes</taxon>
    </lineage>
</organism>
<keyword evidence="1" id="KW-0472">Membrane</keyword>